<evidence type="ECO:0000313" key="1">
    <source>
        <dbReference type="EMBL" id="KAF4310312.1"/>
    </source>
</evidence>
<reference evidence="1" key="1">
    <citation type="submission" date="2020-04" db="EMBL/GenBank/DDBJ databases">
        <title>Genome Assembly and Annotation of Botryosphaeria dothidea sdau 11-99, a Latent Pathogen of Apple Fruit Ring Rot in China.</title>
        <authorList>
            <person name="Yu C."/>
            <person name="Diao Y."/>
            <person name="Lu Q."/>
            <person name="Zhao J."/>
            <person name="Cui S."/>
            <person name="Peng C."/>
            <person name="He B."/>
            <person name="Liu H."/>
        </authorList>
    </citation>
    <scope>NUCLEOTIDE SEQUENCE [LARGE SCALE GENOMIC DNA]</scope>
    <source>
        <strain evidence="1">Sdau11-99</strain>
    </source>
</reference>
<dbReference type="Proteomes" id="UP000572817">
    <property type="component" value="Unassembled WGS sequence"/>
</dbReference>
<protein>
    <submittedName>
        <fullName evidence="1">Uncharacterized protein</fullName>
    </submittedName>
</protein>
<dbReference type="EMBL" id="WWBZ02000016">
    <property type="protein sequence ID" value="KAF4310312.1"/>
    <property type="molecule type" value="Genomic_DNA"/>
</dbReference>
<proteinExistence type="predicted"/>
<dbReference type="SUPFAM" id="SSF57850">
    <property type="entry name" value="RING/U-box"/>
    <property type="match status" value="1"/>
</dbReference>
<dbReference type="AlphaFoldDB" id="A0A8H4J1W1"/>
<accession>A0A8H4J1W1</accession>
<comment type="caution">
    <text evidence="1">The sequence shown here is derived from an EMBL/GenBank/DDBJ whole genome shotgun (WGS) entry which is preliminary data.</text>
</comment>
<gene>
    <name evidence="1" type="ORF">GTA08_BOTSDO02992</name>
</gene>
<keyword evidence="2" id="KW-1185">Reference proteome</keyword>
<organism evidence="1 2">
    <name type="scientific">Botryosphaeria dothidea</name>
    <dbReference type="NCBI Taxonomy" id="55169"/>
    <lineage>
        <taxon>Eukaryota</taxon>
        <taxon>Fungi</taxon>
        <taxon>Dikarya</taxon>
        <taxon>Ascomycota</taxon>
        <taxon>Pezizomycotina</taxon>
        <taxon>Dothideomycetes</taxon>
        <taxon>Dothideomycetes incertae sedis</taxon>
        <taxon>Botryosphaeriales</taxon>
        <taxon>Botryosphaeriaceae</taxon>
        <taxon>Botryosphaeria</taxon>
    </lineage>
</organism>
<evidence type="ECO:0000313" key="2">
    <source>
        <dbReference type="Proteomes" id="UP000572817"/>
    </source>
</evidence>
<sequence length="147" mass="16027">MSYSSSFTLDWVFAGPGDTCATCKRAFQIEDARRDGVFALPCSCIHDRNCLTTGLQMQLALGVSCFTCPACSTIITGPDVRELLFPDGKAEQVQPGETEGSLIAVFEDCFGEVTGRVLYQEELDPDDGFITISVSVVREMVLAVRNR</sequence>
<name>A0A8H4J1W1_9PEZI</name>